<keyword evidence="4" id="KW-0238">DNA-binding</keyword>
<gene>
    <name evidence="7" type="primary">fhlA</name>
    <name evidence="7" type="ORF">NSPZN2_30213</name>
</gene>
<dbReference type="Pfam" id="PF01590">
    <property type="entry name" value="GAF"/>
    <property type="match status" value="1"/>
</dbReference>
<dbReference type="InterPro" id="IPR025662">
    <property type="entry name" value="Sigma_54_int_dom_ATP-bd_1"/>
</dbReference>
<dbReference type="Gene3D" id="3.30.450.40">
    <property type="match status" value="2"/>
</dbReference>
<evidence type="ECO:0000256" key="1">
    <source>
        <dbReference type="ARBA" id="ARBA00022741"/>
    </source>
</evidence>
<dbReference type="InterPro" id="IPR058031">
    <property type="entry name" value="AAA_lid_NorR"/>
</dbReference>
<dbReference type="SMART" id="SM00065">
    <property type="entry name" value="GAF"/>
    <property type="match status" value="2"/>
</dbReference>
<dbReference type="PROSITE" id="PS00675">
    <property type="entry name" value="SIGMA54_INTERACT_1"/>
    <property type="match status" value="1"/>
</dbReference>
<dbReference type="InterPro" id="IPR027417">
    <property type="entry name" value="P-loop_NTPase"/>
</dbReference>
<dbReference type="SMART" id="SM00382">
    <property type="entry name" value="AAA"/>
    <property type="match status" value="1"/>
</dbReference>
<keyword evidence="5" id="KW-0804">Transcription</keyword>
<dbReference type="Gene3D" id="1.10.10.60">
    <property type="entry name" value="Homeodomain-like"/>
    <property type="match status" value="1"/>
</dbReference>
<dbReference type="PROSITE" id="PS00688">
    <property type="entry name" value="SIGMA54_INTERACT_3"/>
    <property type="match status" value="1"/>
</dbReference>
<name>A0ABM8RGG7_9BACT</name>
<dbReference type="InterPro" id="IPR025944">
    <property type="entry name" value="Sigma_54_int_dom_CS"/>
</dbReference>
<feature type="domain" description="Sigma-54 factor interaction" evidence="6">
    <location>
        <begin position="390"/>
        <end position="619"/>
    </location>
</feature>
<dbReference type="SUPFAM" id="SSF52540">
    <property type="entry name" value="P-loop containing nucleoside triphosphate hydrolases"/>
    <property type="match status" value="1"/>
</dbReference>
<keyword evidence="8" id="KW-1185">Reference proteome</keyword>
<dbReference type="Gene3D" id="3.40.50.300">
    <property type="entry name" value="P-loop containing nucleotide triphosphate hydrolases"/>
    <property type="match status" value="1"/>
</dbReference>
<dbReference type="Pfam" id="PF00158">
    <property type="entry name" value="Sigma54_activat"/>
    <property type="match status" value="1"/>
</dbReference>
<keyword evidence="3" id="KW-0805">Transcription regulation</keyword>
<evidence type="ECO:0000256" key="3">
    <source>
        <dbReference type="ARBA" id="ARBA00023015"/>
    </source>
</evidence>
<organism evidence="7 8">
    <name type="scientific">Nitrospira defluvii</name>
    <dbReference type="NCBI Taxonomy" id="330214"/>
    <lineage>
        <taxon>Bacteria</taxon>
        <taxon>Pseudomonadati</taxon>
        <taxon>Nitrospirota</taxon>
        <taxon>Nitrospiria</taxon>
        <taxon>Nitrospirales</taxon>
        <taxon>Nitrospiraceae</taxon>
        <taxon>Nitrospira</taxon>
    </lineage>
</organism>
<protein>
    <submittedName>
        <fullName evidence="7">Formate hydrogenlyase transcriptional activator</fullName>
    </submittedName>
</protein>
<dbReference type="InterPro" id="IPR003593">
    <property type="entry name" value="AAA+_ATPase"/>
</dbReference>
<sequence length="696" mass="76809">MAPYTMPMHETISGNLGSAVTDHGAALLQVAEEIAAHHDLPSLFQGLAQCLPEVAPFDFVGLVLHDAAKHVMKVHVLETAEARRVTRSLDGLEIPMKDSASAWVWEQQQPILIPSLAEETRFHVGMDALRGIGVQSVCFFPLTTAMRRLGAIGFGSVKPFAFDEGSVTFLHQVAKLVAVAVDNVLHHQDLAHDRDRLRLLLEVNNAVVSHLDLDQLFPAVSACLRRVIQHDGSSLLLCDEATGRWRIHVLDFDRNESFIEEGRIEESTQSPSCLAITTGKVALFGERELLAMAGTSPCAQDLLDRGLKSFCSIPLLSRNHALGALNVGRRRDAGFDPDDVQLLGQVAQQIAIAVENALAFREIAALKDTLAKEKVYLEEEIQTAYNFEEIVGDSRALKQVLKQVQTVAATDSTVLILGETGSGKELIARALHNLSDRRERTFVKLNCAAIPTGLLESELFGHEKGAFTGAIATKIGRFELADRGTIFLDEVGEIPLELQVKLLRVLQEQEFERLGSTRTMRVNVRVIAATNRDLGQMVDEQKFRSDLYYRLKVFPVTVPPLRERVEDIPVLVRHFVQKFASRMKKRIESVPADAMRVLQAYGWPGNVRELENFVERAVILSSGSELFVPAAELKRPALPPNGSATTLEEAERDHILKALRETNWVIGGSSGAAARLGMKRTTLQSKMQKLGIARPV</sequence>
<evidence type="ECO:0000256" key="5">
    <source>
        <dbReference type="ARBA" id="ARBA00023163"/>
    </source>
</evidence>
<dbReference type="InterPro" id="IPR009057">
    <property type="entry name" value="Homeodomain-like_sf"/>
</dbReference>
<dbReference type="PANTHER" id="PTHR32071">
    <property type="entry name" value="TRANSCRIPTIONAL REGULATORY PROTEIN"/>
    <property type="match status" value="1"/>
</dbReference>
<accession>A0ABM8RGG7</accession>
<evidence type="ECO:0000313" key="7">
    <source>
        <dbReference type="EMBL" id="CAE6751870.1"/>
    </source>
</evidence>
<dbReference type="InterPro" id="IPR003018">
    <property type="entry name" value="GAF"/>
</dbReference>
<evidence type="ECO:0000256" key="2">
    <source>
        <dbReference type="ARBA" id="ARBA00022840"/>
    </source>
</evidence>
<dbReference type="PANTHER" id="PTHR32071:SF123">
    <property type="entry name" value="DNA-BINDING TRANSCRIPTIONAL ACTIVATOR HYFR-RELATED"/>
    <property type="match status" value="1"/>
</dbReference>
<dbReference type="Gene3D" id="1.10.8.60">
    <property type="match status" value="1"/>
</dbReference>
<dbReference type="EMBL" id="CAJNBJ010000016">
    <property type="protein sequence ID" value="CAE6751870.1"/>
    <property type="molecule type" value="Genomic_DNA"/>
</dbReference>
<dbReference type="SUPFAM" id="SSF46689">
    <property type="entry name" value="Homeodomain-like"/>
    <property type="match status" value="1"/>
</dbReference>
<dbReference type="InterPro" id="IPR029016">
    <property type="entry name" value="GAF-like_dom_sf"/>
</dbReference>
<reference evidence="7 8" key="1">
    <citation type="submission" date="2021-02" db="EMBL/GenBank/DDBJ databases">
        <authorList>
            <person name="Han P."/>
        </authorList>
    </citation>
    <scope>NUCLEOTIDE SEQUENCE [LARGE SCALE GENOMIC DNA]</scope>
    <source>
        <strain evidence="7">Candidatus Nitrospira sp. ZN2</strain>
    </source>
</reference>
<keyword evidence="2" id="KW-0067">ATP-binding</keyword>
<comment type="caution">
    <text evidence="7">The sequence shown here is derived from an EMBL/GenBank/DDBJ whole genome shotgun (WGS) entry which is preliminary data.</text>
</comment>
<keyword evidence="1" id="KW-0547">Nucleotide-binding</keyword>
<evidence type="ECO:0000313" key="8">
    <source>
        <dbReference type="Proteomes" id="UP000675880"/>
    </source>
</evidence>
<dbReference type="Pfam" id="PF13185">
    <property type="entry name" value="GAF_2"/>
    <property type="match status" value="1"/>
</dbReference>
<dbReference type="RefSeq" id="WP_246507625.1">
    <property type="nucleotide sequence ID" value="NZ_CAJNBJ010000016.1"/>
</dbReference>
<dbReference type="SUPFAM" id="SSF55781">
    <property type="entry name" value="GAF domain-like"/>
    <property type="match status" value="2"/>
</dbReference>
<proteinExistence type="predicted"/>
<dbReference type="Pfam" id="PF02954">
    <property type="entry name" value="HTH_8"/>
    <property type="match status" value="1"/>
</dbReference>
<dbReference type="CDD" id="cd00009">
    <property type="entry name" value="AAA"/>
    <property type="match status" value="1"/>
</dbReference>
<dbReference type="InterPro" id="IPR002197">
    <property type="entry name" value="HTH_Fis"/>
</dbReference>
<dbReference type="Proteomes" id="UP000675880">
    <property type="component" value="Unassembled WGS sequence"/>
</dbReference>
<evidence type="ECO:0000256" key="4">
    <source>
        <dbReference type="ARBA" id="ARBA00023125"/>
    </source>
</evidence>
<dbReference type="Pfam" id="PF25601">
    <property type="entry name" value="AAA_lid_14"/>
    <property type="match status" value="1"/>
</dbReference>
<dbReference type="PROSITE" id="PS50045">
    <property type="entry name" value="SIGMA54_INTERACT_4"/>
    <property type="match status" value="1"/>
</dbReference>
<dbReference type="InterPro" id="IPR002078">
    <property type="entry name" value="Sigma_54_int"/>
</dbReference>
<evidence type="ECO:0000259" key="6">
    <source>
        <dbReference type="PROSITE" id="PS50045"/>
    </source>
</evidence>